<evidence type="ECO:0000256" key="2">
    <source>
        <dbReference type="SAM" id="SignalP"/>
    </source>
</evidence>
<sequence>MRAIAIVAACLAAAAHGLSSLPNFDGHYIYCWRTSESVKLTSLSSAMKEEMAEALNCGLEMSFNAPETLTVGEGLPVTWSVSYNPKTILTNTIDLKLPFAVMQSPASRDVYQIYHSNIHSCEYGDNICDAYDNGVYVRDHTPNKLANFSANYSATYATTELTFPRAGKFIVFAHIALPGANASERFDFAVYRTITVVEASMSVGLIVGLAAGGVVLLVAILFGVRRYRRRLRPKATGETYYTQTAGWDDTQLLTVRDSATETALAQWRLDETDVERTKLLSQGAFGEVWLGTYRGTPVAIKKLLPGRSSPSAVQDFAKEILLMTTFSSPYIVTCIGVSWYRRTELMLLVEFMDSGDLRTKLDETTPASFSIADKLLMASQIAEGLVYLHSLETPVIHRDMKSRNVLLDSTKGTKLTDFGVSRAATSETMTIGIGTYRWMAPEILTENHYSEAADIYSFGVILSELDTHLLPYSDQTNQKGNPITDTSILGLVMHGASSPPCTFQMWTLA</sequence>
<dbReference type="InterPro" id="IPR000719">
    <property type="entry name" value="Prot_kinase_dom"/>
</dbReference>
<dbReference type="GO" id="GO:0004674">
    <property type="term" value="F:protein serine/threonine kinase activity"/>
    <property type="evidence" value="ECO:0007669"/>
    <property type="project" value="TreeGrafter"/>
</dbReference>
<dbReference type="KEGG" id="spar:SPRG_11584"/>
<dbReference type="Proteomes" id="UP000030745">
    <property type="component" value="Unassembled WGS sequence"/>
</dbReference>
<dbReference type="AlphaFoldDB" id="A0A067C132"/>
<keyword evidence="5" id="KW-1185">Reference proteome</keyword>
<feature type="chain" id="PRO_5001633944" evidence="2">
    <location>
        <begin position="21"/>
        <end position="509"/>
    </location>
</feature>
<dbReference type="SUPFAM" id="SSF56112">
    <property type="entry name" value="Protein kinase-like (PK-like)"/>
    <property type="match status" value="1"/>
</dbReference>
<dbReference type="Pfam" id="PF07714">
    <property type="entry name" value="PK_Tyr_Ser-Thr"/>
    <property type="match status" value="1"/>
</dbReference>
<feature type="signal peptide" evidence="2">
    <location>
        <begin position="1"/>
        <end position="20"/>
    </location>
</feature>
<name>A0A067C132_SAPPC</name>
<keyword evidence="1" id="KW-0812">Transmembrane</keyword>
<dbReference type="InterPro" id="IPR011009">
    <property type="entry name" value="Kinase-like_dom_sf"/>
</dbReference>
<evidence type="ECO:0000313" key="5">
    <source>
        <dbReference type="Proteomes" id="UP000030745"/>
    </source>
</evidence>
<proteinExistence type="predicted"/>
<feature type="domain" description="Protein kinase" evidence="3">
    <location>
        <begin position="274"/>
        <end position="509"/>
    </location>
</feature>
<gene>
    <name evidence="4" type="ORF">SPRG_11584</name>
</gene>
<protein>
    <submittedName>
        <fullName evidence="4">TKL protein kinase</fullName>
    </submittedName>
</protein>
<keyword evidence="1" id="KW-1133">Transmembrane helix</keyword>
<evidence type="ECO:0000256" key="1">
    <source>
        <dbReference type="SAM" id="Phobius"/>
    </source>
</evidence>
<evidence type="ECO:0000259" key="3">
    <source>
        <dbReference type="PROSITE" id="PS50011"/>
    </source>
</evidence>
<accession>A0A067C132</accession>
<dbReference type="GO" id="GO:0005524">
    <property type="term" value="F:ATP binding"/>
    <property type="evidence" value="ECO:0007669"/>
    <property type="project" value="InterPro"/>
</dbReference>
<keyword evidence="4" id="KW-0418">Kinase</keyword>
<organism evidence="4 5">
    <name type="scientific">Saprolegnia parasitica (strain CBS 223.65)</name>
    <dbReference type="NCBI Taxonomy" id="695850"/>
    <lineage>
        <taxon>Eukaryota</taxon>
        <taxon>Sar</taxon>
        <taxon>Stramenopiles</taxon>
        <taxon>Oomycota</taxon>
        <taxon>Saprolegniomycetes</taxon>
        <taxon>Saprolegniales</taxon>
        <taxon>Saprolegniaceae</taxon>
        <taxon>Saprolegnia</taxon>
    </lineage>
</organism>
<dbReference type="PROSITE" id="PS00108">
    <property type="entry name" value="PROTEIN_KINASE_ST"/>
    <property type="match status" value="1"/>
</dbReference>
<keyword evidence="4" id="KW-0808">Transferase</keyword>
<dbReference type="InterPro" id="IPR001245">
    <property type="entry name" value="Ser-Thr/Tyr_kinase_cat_dom"/>
</dbReference>
<dbReference type="STRING" id="695850.A0A067C132"/>
<dbReference type="OrthoDB" id="68087at2759"/>
<reference evidence="4 5" key="1">
    <citation type="journal article" date="2013" name="PLoS Genet.">
        <title>Distinctive expansion of potential virulence genes in the genome of the oomycete fish pathogen Saprolegnia parasitica.</title>
        <authorList>
            <person name="Jiang R.H."/>
            <person name="de Bruijn I."/>
            <person name="Haas B.J."/>
            <person name="Belmonte R."/>
            <person name="Lobach L."/>
            <person name="Christie J."/>
            <person name="van den Ackerveken G."/>
            <person name="Bottin A."/>
            <person name="Bulone V."/>
            <person name="Diaz-Moreno S.M."/>
            <person name="Dumas B."/>
            <person name="Fan L."/>
            <person name="Gaulin E."/>
            <person name="Govers F."/>
            <person name="Grenville-Briggs L.J."/>
            <person name="Horner N.R."/>
            <person name="Levin J.Z."/>
            <person name="Mammella M."/>
            <person name="Meijer H.J."/>
            <person name="Morris P."/>
            <person name="Nusbaum C."/>
            <person name="Oome S."/>
            <person name="Phillips A.J."/>
            <person name="van Rooyen D."/>
            <person name="Rzeszutek E."/>
            <person name="Saraiva M."/>
            <person name="Secombes C.J."/>
            <person name="Seidl M.F."/>
            <person name="Snel B."/>
            <person name="Stassen J.H."/>
            <person name="Sykes S."/>
            <person name="Tripathy S."/>
            <person name="van den Berg H."/>
            <person name="Vega-Arreguin J.C."/>
            <person name="Wawra S."/>
            <person name="Young S.K."/>
            <person name="Zeng Q."/>
            <person name="Dieguez-Uribeondo J."/>
            <person name="Russ C."/>
            <person name="Tyler B.M."/>
            <person name="van West P."/>
        </authorList>
    </citation>
    <scope>NUCLEOTIDE SEQUENCE [LARGE SCALE GENOMIC DNA]</scope>
    <source>
        <strain evidence="4 5">CBS 223.65</strain>
    </source>
</reference>
<keyword evidence="2" id="KW-0732">Signal</keyword>
<dbReference type="VEuPathDB" id="FungiDB:SPRG_11584"/>
<dbReference type="PANTHER" id="PTHR44329:SF214">
    <property type="entry name" value="PROTEIN KINASE DOMAIN-CONTAINING PROTEIN"/>
    <property type="match status" value="1"/>
</dbReference>
<dbReference type="InterPro" id="IPR008271">
    <property type="entry name" value="Ser/Thr_kinase_AS"/>
</dbReference>
<dbReference type="SMART" id="SM00220">
    <property type="entry name" value="S_TKc"/>
    <property type="match status" value="1"/>
</dbReference>
<keyword evidence="1" id="KW-0472">Membrane</keyword>
<dbReference type="RefSeq" id="XP_012206496.1">
    <property type="nucleotide sequence ID" value="XM_012351106.1"/>
</dbReference>
<dbReference type="GeneID" id="24133610"/>
<dbReference type="EMBL" id="KK583262">
    <property type="protein sequence ID" value="KDO22825.1"/>
    <property type="molecule type" value="Genomic_DNA"/>
</dbReference>
<dbReference type="Gene3D" id="1.10.510.10">
    <property type="entry name" value="Transferase(Phosphotransferase) domain 1"/>
    <property type="match status" value="1"/>
</dbReference>
<dbReference type="PANTHER" id="PTHR44329">
    <property type="entry name" value="SERINE/THREONINE-PROTEIN KINASE TNNI3K-RELATED"/>
    <property type="match status" value="1"/>
</dbReference>
<dbReference type="InterPro" id="IPR051681">
    <property type="entry name" value="Ser/Thr_Kinases-Pseudokinases"/>
</dbReference>
<feature type="transmembrane region" description="Helical" evidence="1">
    <location>
        <begin position="201"/>
        <end position="224"/>
    </location>
</feature>
<evidence type="ECO:0000313" key="4">
    <source>
        <dbReference type="EMBL" id="KDO22825.1"/>
    </source>
</evidence>
<dbReference type="PROSITE" id="PS50011">
    <property type="entry name" value="PROTEIN_KINASE_DOM"/>
    <property type="match status" value="1"/>
</dbReference>